<evidence type="ECO:0000313" key="3">
    <source>
        <dbReference type="EMBL" id="TNN83469.1"/>
    </source>
</evidence>
<keyword evidence="2" id="KW-0472">Membrane</keyword>
<accession>A0A4Z2IZN9</accession>
<feature type="compositionally biased region" description="Polar residues" evidence="1">
    <location>
        <begin position="1"/>
        <end position="32"/>
    </location>
</feature>
<keyword evidence="2" id="KW-0812">Transmembrane</keyword>
<dbReference type="AlphaFoldDB" id="A0A4Z2IZN9"/>
<reference evidence="3 4" key="1">
    <citation type="submission" date="2019-03" db="EMBL/GenBank/DDBJ databases">
        <title>First draft genome of Liparis tanakae, snailfish: a comprehensive survey of snailfish specific genes.</title>
        <authorList>
            <person name="Kim W."/>
            <person name="Song I."/>
            <person name="Jeong J.-H."/>
            <person name="Kim D."/>
            <person name="Kim S."/>
            <person name="Ryu S."/>
            <person name="Song J.Y."/>
            <person name="Lee S.K."/>
        </authorList>
    </citation>
    <scope>NUCLEOTIDE SEQUENCE [LARGE SCALE GENOMIC DNA]</scope>
    <source>
        <tissue evidence="3">Muscle</tissue>
    </source>
</reference>
<evidence type="ECO:0000313" key="4">
    <source>
        <dbReference type="Proteomes" id="UP000314294"/>
    </source>
</evidence>
<comment type="caution">
    <text evidence="3">The sequence shown here is derived from an EMBL/GenBank/DDBJ whole genome shotgun (WGS) entry which is preliminary data.</text>
</comment>
<proteinExistence type="predicted"/>
<evidence type="ECO:0000256" key="1">
    <source>
        <dbReference type="SAM" id="MobiDB-lite"/>
    </source>
</evidence>
<feature type="region of interest" description="Disordered" evidence="1">
    <location>
        <begin position="1"/>
        <end position="37"/>
    </location>
</feature>
<name>A0A4Z2IZN9_9TELE</name>
<feature type="transmembrane region" description="Helical" evidence="2">
    <location>
        <begin position="42"/>
        <end position="61"/>
    </location>
</feature>
<organism evidence="3 4">
    <name type="scientific">Liparis tanakae</name>
    <name type="common">Tanaka's snailfish</name>
    <dbReference type="NCBI Taxonomy" id="230148"/>
    <lineage>
        <taxon>Eukaryota</taxon>
        <taxon>Metazoa</taxon>
        <taxon>Chordata</taxon>
        <taxon>Craniata</taxon>
        <taxon>Vertebrata</taxon>
        <taxon>Euteleostomi</taxon>
        <taxon>Actinopterygii</taxon>
        <taxon>Neopterygii</taxon>
        <taxon>Teleostei</taxon>
        <taxon>Neoteleostei</taxon>
        <taxon>Acanthomorphata</taxon>
        <taxon>Eupercaria</taxon>
        <taxon>Perciformes</taxon>
        <taxon>Cottioidei</taxon>
        <taxon>Cottales</taxon>
        <taxon>Liparidae</taxon>
        <taxon>Liparis</taxon>
    </lineage>
</organism>
<sequence>MEEESAVSSKYSVELSLSNPRSGTSSRVSLAKSSGPEPPCPMMVPGMCIVVMVVVVIRVVVVSSSMGSEDMVFLDPF</sequence>
<protein>
    <submittedName>
        <fullName evidence="3">Uncharacterized protein</fullName>
    </submittedName>
</protein>
<keyword evidence="4" id="KW-1185">Reference proteome</keyword>
<dbReference type="Proteomes" id="UP000314294">
    <property type="component" value="Unassembled WGS sequence"/>
</dbReference>
<gene>
    <name evidence="3" type="ORF">EYF80_006450</name>
</gene>
<evidence type="ECO:0000256" key="2">
    <source>
        <dbReference type="SAM" id="Phobius"/>
    </source>
</evidence>
<dbReference type="EMBL" id="SRLO01000033">
    <property type="protein sequence ID" value="TNN83469.1"/>
    <property type="molecule type" value="Genomic_DNA"/>
</dbReference>
<keyword evidence="2" id="KW-1133">Transmembrane helix</keyword>